<evidence type="ECO:0008006" key="3">
    <source>
        <dbReference type="Google" id="ProtNLM"/>
    </source>
</evidence>
<dbReference type="PANTHER" id="PTHR39337">
    <property type="entry name" value="BLR5642 PROTEIN"/>
    <property type="match status" value="1"/>
</dbReference>
<comment type="caution">
    <text evidence="1">The sequence shown here is derived from an EMBL/GenBank/DDBJ whole genome shotgun (WGS) entry which is preliminary data.</text>
</comment>
<reference evidence="1" key="2">
    <citation type="submission" date="2023-01" db="EMBL/GenBank/DDBJ databases">
        <authorList>
            <person name="Sun Q."/>
            <person name="Evtushenko L."/>
        </authorList>
    </citation>
    <scope>NUCLEOTIDE SEQUENCE</scope>
    <source>
        <strain evidence="1">VKM Ac-1020</strain>
    </source>
</reference>
<protein>
    <recommendedName>
        <fullName evidence="3">DUF488 domain-containing protein</fullName>
    </recommendedName>
</protein>
<dbReference type="InterPro" id="IPR014519">
    <property type="entry name" value="UCP024492"/>
</dbReference>
<accession>A0A9W6H5D6</accession>
<proteinExistence type="predicted"/>
<evidence type="ECO:0000313" key="1">
    <source>
        <dbReference type="EMBL" id="GLJ62957.1"/>
    </source>
</evidence>
<dbReference type="EMBL" id="BSEJ01000020">
    <property type="protein sequence ID" value="GLJ62957.1"/>
    <property type="molecule type" value="Genomic_DNA"/>
</dbReference>
<keyword evidence="2" id="KW-1185">Reference proteome</keyword>
<dbReference type="PIRSF" id="PIRSF024492">
    <property type="entry name" value="UCP024492"/>
    <property type="match status" value="1"/>
</dbReference>
<dbReference type="PANTHER" id="PTHR39337:SF1">
    <property type="entry name" value="BLR5642 PROTEIN"/>
    <property type="match status" value="1"/>
</dbReference>
<dbReference type="Proteomes" id="UP001142462">
    <property type="component" value="Unassembled WGS sequence"/>
</dbReference>
<name>A0A9W6H5D6_9MICO</name>
<evidence type="ECO:0000313" key="2">
    <source>
        <dbReference type="Proteomes" id="UP001142462"/>
    </source>
</evidence>
<reference evidence="1" key="1">
    <citation type="journal article" date="2014" name="Int. J. Syst. Evol. Microbiol.">
        <title>Complete genome sequence of Corynebacterium casei LMG S-19264T (=DSM 44701T), isolated from a smear-ripened cheese.</title>
        <authorList>
            <consortium name="US DOE Joint Genome Institute (JGI-PGF)"/>
            <person name="Walter F."/>
            <person name="Albersmeier A."/>
            <person name="Kalinowski J."/>
            <person name="Ruckert C."/>
        </authorList>
    </citation>
    <scope>NUCLEOTIDE SEQUENCE</scope>
    <source>
        <strain evidence="1">VKM Ac-1020</strain>
    </source>
</reference>
<dbReference type="Pfam" id="PF04343">
    <property type="entry name" value="DUF488"/>
    <property type="match status" value="1"/>
</dbReference>
<gene>
    <name evidence="1" type="ORF">GCM10017576_30880</name>
</gene>
<dbReference type="InterPro" id="IPR007438">
    <property type="entry name" value="DUF488"/>
</dbReference>
<dbReference type="RefSeq" id="WP_271174633.1">
    <property type="nucleotide sequence ID" value="NZ_BSEJ01000020.1"/>
</dbReference>
<sequence>MFTVGHSNRPIEEFLAMLAASGIELVCDIRSVVGSRRNPQFGRDELPRALEDAGLMYRRLEDLGGRRYTRVGEESINGAWRNRSFRAYADYMQTEPFARGVDELIRLAERQRTAIMCAEAVPWRCHRSLVGDALLVRGIEVVDIMSPTASRPHTLTSFARVEGERVWYPPEDDPA</sequence>
<dbReference type="AlphaFoldDB" id="A0A9W6H5D6"/>
<organism evidence="1 2">
    <name type="scientific">Microbacterium barkeri</name>
    <dbReference type="NCBI Taxonomy" id="33917"/>
    <lineage>
        <taxon>Bacteria</taxon>
        <taxon>Bacillati</taxon>
        <taxon>Actinomycetota</taxon>
        <taxon>Actinomycetes</taxon>
        <taxon>Micrococcales</taxon>
        <taxon>Microbacteriaceae</taxon>
        <taxon>Microbacterium</taxon>
    </lineage>
</organism>